<accession>A0A3A8NV23</accession>
<dbReference type="EMBL" id="RAWB01000586">
    <property type="protein sequence ID" value="RKH45005.1"/>
    <property type="molecule type" value="Genomic_DNA"/>
</dbReference>
<gene>
    <name evidence="1" type="ORF">D7V93_35775</name>
</gene>
<evidence type="ECO:0000313" key="1">
    <source>
        <dbReference type="EMBL" id="RKH45005.1"/>
    </source>
</evidence>
<keyword evidence="2" id="KW-1185">Reference proteome</keyword>
<name>A0A3A8NV23_9BACT</name>
<evidence type="ECO:0000313" key="2">
    <source>
        <dbReference type="Proteomes" id="UP000272888"/>
    </source>
</evidence>
<dbReference type="AlphaFoldDB" id="A0A3A8NV23"/>
<organism evidence="1 2">
    <name type="scientific">Corallococcus llansteffanensis</name>
    <dbReference type="NCBI Taxonomy" id="2316731"/>
    <lineage>
        <taxon>Bacteria</taxon>
        <taxon>Pseudomonadati</taxon>
        <taxon>Myxococcota</taxon>
        <taxon>Myxococcia</taxon>
        <taxon>Myxococcales</taxon>
        <taxon>Cystobacterineae</taxon>
        <taxon>Myxococcaceae</taxon>
        <taxon>Corallococcus</taxon>
    </lineage>
</organism>
<proteinExistence type="predicted"/>
<protein>
    <submittedName>
        <fullName evidence="1">Uncharacterized protein</fullName>
    </submittedName>
</protein>
<comment type="caution">
    <text evidence="1">The sequence shown here is derived from an EMBL/GenBank/DDBJ whole genome shotgun (WGS) entry which is preliminary data.</text>
</comment>
<reference evidence="2" key="1">
    <citation type="submission" date="2018-09" db="EMBL/GenBank/DDBJ databases">
        <authorList>
            <person name="Livingstone P.G."/>
            <person name="Whitworth D.E."/>
        </authorList>
    </citation>
    <scope>NUCLEOTIDE SEQUENCE [LARGE SCALE GENOMIC DNA]</scope>
    <source>
        <strain evidence="2">CA051B</strain>
    </source>
</reference>
<sequence length="62" mass="7196">MPDVDDSLASGFPRQVDLPTWALPDYDTFSERWGPFLDGSPDRERLLLIRRHLKLRRECAAP</sequence>
<dbReference type="Proteomes" id="UP000272888">
    <property type="component" value="Unassembled WGS sequence"/>
</dbReference>